<dbReference type="InterPro" id="IPR017853">
    <property type="entry name" value="GH"/>
</dbReference>
<proteinExistence type="inferred from homology"/>
<comment type="function">
    <text evidence="6">Splits internally a 1,3-beta-glucan molecule and transfers the newly generated reducing end (the donor) to the non-reducing end of another 1,3-beta-glucan molecule (the acceptor) forming a 1,3-beta linkage, resulting in the elongation of 1,3-beta-glucan chains in the cell wall.</text>
</comment>
<dbReference type="EMBL" id="BSXN01000067">
    <property type="protein sequence ID" value="GME66941.1"/>
    <property type="molecule type" value="Genomic_DNA"/>
</dbReference>
<dbReference type="Gene3D" id="3.20.20.80">
    <property type="entry name" value="Glycosidases"/>
    <property type="match status" value="1"/>
</dbReference>
<protein>
    <recommendedName>
        <fullName evidence="6">1,3-beta-glucanosyltransferase</fullName>
        <ecNumber evidence="6">2.4.1.-</ecNumber>
    </recommendedName>
</protein>
<dbReference type="InterPro" id="IPR004886">
    <property type="entry name" value="Glucanosyltransferase"/>
</dbReference>
<feature type="region of interest" description="Disordered" evidence="7">
    <location>
        <begin position="429"/>
        <end position="473"/>
    </location>
</feature>
<dbReference type="GO" id="GO:0031505">
    <property type="term" value="P:fungal-type cell wall organization"/>
    <property type="evidence" value="ECO:0007669"/>
    <property type="project" value="TreeGrafter"/>
</dbReference>
<evidence type="ECO:0000256" key="1">
    <source>
        <dbReference type="ARBA" id="ARBA00004589"/>
    </source>
</evidence>
<evidence type="ECO:0000256" key="5">
    <source>
        <dbReference type="ARBA" id="ARBA00023180"/>
    </source>
</evidence>
<dbReference type="GO" id="GO:0098552">
    <property type="term" value="C:side of membrane"/>
    <property type="evidence" value="ECO:0007669"/>
    <property type="project" value="UniProtKB-KW"/>
</dbReference>
<dbReference type="AlphaFoldDB" id="A0A9W6STH5"/>
<feature type="signal peptide" evidence="6">
    <location>
        <begin position="1"/>
        <end position="20"/>
    </location>
</feature>
<evidence type="ECO:0000256" key="6">
    <source>
        <dbReference type="RuleBase" id="RU361209"/>
    </source>
</evidence>
<dbReference type="PANTHER" id="PTHR31468:SF4">
    <property type="entry name" value="1,3-BETA-GLUCANOSYLTRANSFERASE GAS3-RELATED"/>
    <property type="match status" value="1"/>
</dbReference>
<evidence type="ECO:0000256" key="2">
    <source>
        <dbReference type="ARBA" id="ARBA00007528"/>
    </source>
</evidence>
<keyword evidence="6" id="KW-0449">Lipoprotein</keyword>
<reference evidence="8" key="1">
    <citation type="submission" date="2023-04" db="EMBL/GenBank/DDBJ databases">
        <title>Candida boidinii NBRC 10035.</title>
        <authorList>
            <person name="Ichikawa N."/>
            <person name="Sato H."/>
            <person name="Tonouchi N."/>
        </authorList>
    </citation>
    <scope>NUCLEOTIDE SEQUENCE</scope>
    <source>
        <strain evidence="8">NBRC 10035</strain>
    </source>
</reference>
<dbReference type="SUPFAM" id="SSF51445">
    <property type="entry name" value="(Trans)glycosidases"/>
    <property type="match status" value="1"/>
</dbReference>
<comment type="subcellular location">
    <subcellularLocation>
        <location evidence="6">Cell membrane</location>
        <topology evidence="6">Lipid-anchor</topology>
        <topology evidence="6">GPI-anchor</topology>
    </subcellularLocation>
    <subcellularLocation>
        <location evidence="1">Membrane</location>
        <topology evidence="1">Lipid-anchor</topology>
        <topology evidence="1">GPI-anchor</topology>
    </subcellularLocation>
</comment>
<dbReference type="EC" id="2.4.1.-" evidence="6"/>
<keyword evidence="4 6" id="KW-0732">Signal</keyword>
<evidence type="ECO:0000256" key="3">
    <source>
        <dbReference type="ARBA" id="ARBA00022622"/>
    </source>
</evidence>
<dbReference type="GO" id="GO:0071970">
    <property type="term" value="P:fungal-type cell wall (1-&gt;3)-beta-D-glucan biosynthetic process"/>
    <property type="evidence" value="ECO:0007669"/>
    <property type="project" value="TreeGrafter"/>
</dbReference>
<dbReference type="GO" id="GO:0016740">
    <property type="term" value="F:transferase activity"/>
    <property type="evidence" value="ECO:0007669"/>
    <property type="project" value="UniProtKB-KW"/>
</dbReference>
<keyword evidence="9" id="KW-1185">Reference proteome</keyword>
<dbReference type="PANTHER" id="PTHR31468">
    <property type="entry name" value="1,3-BETA-GLUCANOSYLTRANSFERASE GAS1"/>
    <property type="match status" value="1"/>
</dbReference>
<dbReference type="Proteomes" id="UP001165120">
    <property type="component" value="Unassembled WGS sequence"/>
</dbReference>
<comment type="caution">
    <text evidence="8">The sequence shown here is derived from an EMBL/GenBank/DDBJ whole genome shotgun (WGS) entry which is preliminary data.</text>
</comment>
<dbReference type="Pfam" id="PF03198">
    <property type="entry name" value="Glyco_hydro_72"/>
    <property type="match status" value="1"/>
</dbReference>
<comment type="similarity">
    <text evidence="2 6">Belongs to the glycosyl hydrolase 72 family.</text>
</comment>
<evidence type="ECO:0000313" key="8">
    <source>
        <dbReference type="EMBL" id="GME66941.1"/>
    </source>
</evidence>
<keyword evidence="6" id="KW-0808">Transferase</keyword>
<evidence type="ECO:0000256" key="7">
    <source>
        <dbReference type="SAM" id="MobiDB-lite"/>
    </source>
</evidence>
<keyword evidence="5" id="KW-0325">Glycoprotein</keyword>
<dbReference type="GO" id="GO:0005886">
    <property type="term" value="C:plasma membrane"/>
    <property type="evidence" value="ECO:0007669"/>
    <property type="project" value="UniProtKB-SubCell"/>
</dbReference>
<gene>
    <name evidence="8" type="ORF">Cboi02_000037900</name>
</gene>
<evidence type="ECO:0000256" key="4">
    <source>
        <dbReference type="ARBA" id="ARBA00022729"/>
    </source>
</evidence>
<sequence>MVSFTKSILTSLALSCMATALIPIELDGKRFIKPALSYKNPGEVFFVQGLDYQPGGSSGYSDDDTSDVLSNADACLRDAYVLQQLNVNTIRIYTINPAVNHDACMSIFNAAGIYVILDVNSPLSGQSLNRYDPGSSYNWWYLNRIFNIIDAFKDYPNVIGFFSGNEIINDKKSAGLCPKYIRAVTRDMKEYIQNNADRQIPVGYSAADVLEYRYASWEYLQCNIDGDSDDMSKSDFYGLNSYEWCSGSSDWTSSGYDKVNSTFVDTTIPIFFSEYGCNKESPRTFDEVTDGVFTGLKNTLSGGLIYEYSKEANNYGIVEIDESSGSLTLSQEYENLQKQYSETDITDLSETSVEEVKISTCNKTLIEDTNSDFDADFDLPDQPGGLENLIKYGANNTNIGKIIKLNSTETTYSIYDKDDNEITDKSIKVDDDNLINEQSDKPSSSTKTTSSATTSSTASSSITSSASSSSSRNGAVAPLLNKAAIDSVLLSFGIAIAALI</sequence>
<feature type="chain" id="PRO_5041012177" description="1,3-beta-glucanosyltransferase" evidence="6">
    <location>
        <begin position="21"/>
        <end position="500"/>
    </location>
</feature>
<name>A0A9W6STH5_CANBO</name>
<keyword evidence="6" id="KW-0472">Membrane</keyword>
<feature type="compositionally biased region" description="Low complexity" evidence="7">
    <location>
        <begin position="443"/>
        <end position="471"/>
    </location>
</feature>
<organism evidence="8 9">
    <name type="scientific">Candida boidinii</name>
    <name type="common">Yeast</name>
    <dbReference type="NCBI Taxonomy" id="5477"/>
    <lineage>
        <taxon>Eukaryota</taxon>
        <taxon>Fungi</taxon>
        <taxon>Dikarya</taxon>
        <taxon>Ascomycota</taxon>
        <taxon>Saccharomycotina</taxon>
        <taxon>Pichiomycetes</taxon>
        <taxon>Pichiales</taxon>
        <taxon>Pichiaceae</taxon>
        <taxon>Ogataea</taxon>
        <taxon>Ogataea/Candida clade</taxon>
    </lineage>
</organism>
<keyword evidence="3 6" id="KW-0336">GPI-anchor</keyword>
<accession>A0A9W6STH5</accession>
<evidence type="ECO:0000313" key="9">
    <source>
        <dbReference type="Proteomes" id="UP001165120"/>
    </source>
</evidence>